<accession>A0A968GF17</accession>
<dbReference type="EMBL" id="JAATLM010000001">
    <property type="protein sequence ID" value="NIZ68833.1"/>
    <property type="molecule type" value="Genomic_DNA"/>
</dbReference>
<dbReference type="InterPro" id="IPR052179">
    <property type="entry name" value="DD-CPase-like"/>
</dbReference>
<evidence type="ECO:0000313" key="3">
    <source>
        <dbReference type="Proteomes" id="UP000778951"/>
    </source>
</evidence>
<proteinExistence type="predicted"/>
<dbReference type="CDD" id="cd14852">
    <property type="entry name" value="LD-carboxypeptidase"/>
    <property type="match status" value="1"/>
</dbReference>
<dbReference type="GO" id="GO:0008233">
    <property type="term" value="F:peptidase activity"/>
    <property type="evidence" value="ECO:0007669"/>
    <property type="project" value="InterPro"/>
</dbReference>
<name>A0A968GF17_9SPIO</name>
<dbReference type="PROSITE" id="PS51257">
    <property type="entry name" value="PROKAR_LIPOPROTEIN"/>
    <property type="match status" value="1"/>
</dbReference>
<dbReference type="Gene3D" id="3.30.1380.10">
    <property type="match status" value="1"/>
</dbReference>
<organism evidence="2 3">
    <name type="scientific">Entomospira culicis</name>
    <dbReference type="NCBI Taxonomy" id="2719989"/>
    <lineage>
        <taxon>Bacteria</taxon>
        <taxon>Pseudomonadati</taxon>
        <taxon>Spirochaetota</taxon>
        <taxon>Spirochaetia</taxon>
        <taxon>Spirochaetales</taxon>
        <taxon>Spirochaetaceae</taxon>
        <taxon>Entomospira</taxon>
    </lineage>
</organism>
<feature type="domain" description="D-alanyl-D-alanine carboxypeptidase-like core" evidence="1">
    <location>
        <begin position="116"/>
        <end position="238"/>
    </location>
</feature>
<dbReference type="AlphaFoldDB" id="A0A968GF17"/>
<evidence type="ECO:0000313" key="2">
    <source>
        <dbReference type="EMBL" id="NIZ68833.1"/>
    </source>
</evidence>
<dbReference type="PANTHER" id="PTHR34385">
    <property type="entry name" value="D-ALANYL-D-ALANINE CARBOXYPEPTIDASE"/>
    <property type="match status" value="1"/>
</dbReference>
<dbReference type="RefSeq" id="WP_167694948.1">
    <property type="nucleotide sequence ID" value="NZ_CP118181.1"/>
</dbReference>
<dbReference type="Pfam" id="PF02557">
    <property type="entry name" value="VanY"/>
    <property type="match status" value="1"/>
</dbReference>
<sequence>MRQLIYGILLMSLLGCTSKETIFAEDEVVAYLSPYFTFTTHSWQAFVEESALHEPQQRRMIADGERFLALAHVMFRSDESLLWLVDKQHFLPADYAPNDLIKLDSLVWPRVNRAGHELRRESVNALEAMHQQAVREGTPLLVSSTYRSYSRQQDVYAGWVRQLGQVEADRLSAKAGTSQHQLGTVVDFGSINASFTGTKMQQWLEKHAHTYGFSLSYPNGYEAETGYDYESWHYRYLGREALMMQREFFDDLQFQLLTFWHYRHAELQTFWLGKQE</sequence>
<gene>
    <name evidence="2" type="ORF">HCT48_01175</name>
</gene>
<dbReference type="InterPro" id="IPR003709">
    <property type="entry name" value="VanY-like_core_dom"/>
</dbReference>
<dbReference type="GO" id="GO:0006508">
    <property type="term" value="P:proteolysis"/>
    <property type="evidence" value="ECO:0007669"/>
    <property type="project" value="InterPro"/>
</dbReference>
<evidence type="ECO:0000259" key="1">
    <source>
        <dbReference type="Pfam" id="PF02557"/>
    </source>
</evidence>
<dbReference type="SUPFAM" id="SSF55166">
    <property type="entry name" value="Hedgehog/DD-peptidase"/>
    <property type="match status" value="1"/>
</dbReference>
<reference evidence="2" key="1">
    <citation type="submission" date="2020-03" db="EMBL/GenBank/DDBJ databases">
        <title>Spirochaetal bacteria isolated from arthropods constitute a novel genus Entomospira genus novum within the order Spirochaetales.</title>
        <authorList>
            <person name="Grana-Miraglia L."/>
            <person name="Sikutova S."/>
            <person name="Fingerle V."/>
            <person name="Sing A."/>
            <person name="Castillo-Ramirez S."/>
            <person name="Margos G."/>
            <person name="Rudolf I."/>
        </authorList>
    </citation>
    <scope>NUCLEOTIDE SEQUENCE</scope>
    <source>
        <strain evidence="2">BR149</strain>
    </source>
</reference>
<dbReference type="InterPro" id="IPR058193">
    <property type="entry name" value="VanY/YodJ_core_dom"/>
</dbReference>
<dbReference type="InterPro" id="IPR009045">
    <property type="entry name" value="Zn_M74/Hedgehog-like"/>
</dbReference>
<dbReference type="Proteomes" id="UP000778951">
    <property type="component" value="Unassembled WGS sequence"/>
</dbReference>
<comment type="caution">
    <text evidence="2">The sequence shown here is derived from an EMBL/GenBank/DDBJ whole genome shotgun (WGS) entry which is preliminary data.</text>
</comment>
<dbReference type="PANTHER" id="PTHR34385:SF1">
    <property type="entry name" value="PEPTIDOGLYCAN L-ALANYL-D-GLUTAMATE ENDOPEPTIDASE CWLK"/>
    <property type="match status" value="1"/>
</dbReference>
<keyword evidence="3" id="KW-1185">Reference proteome</keyword>
<protein>
    <submittedName>
        <fullName evidence="2">M15 family metallopeptidase</fullName>
    </submittedName>
</protein>